<dbReference type="AlphaFoldDB" id="A0AAN6Y4V3"/>
<evidence type="ECO:0000313" key="4">
    <source>
        <dbReference type="Proteomes" id="UP001301769"/>
    </source>
</evidence>
<sequence>MFPTLSLLLLTSSPLLVHAQSAVEEMDEGPQIYNASWFGTDQVNYGGGREGPFRVPLSRWNDSLDDPDATMSVAIPMADLTKPFREDDLAISRLNALPQRHTSNLGWKWSINLTNNIDITPPPELEGQREEREVTGVRIRLHAPEKVTESMDDSWQVCIMQWMLKEGTNTSTFFRMHNHDECFLPPQCVRDLQNYAASGPAGFGRCQCPDPKAIPSCKDAAFPEWATCYTKPYKAPDVRKWENGILDVMSYAGRPHDENDNGFGFNATALISWPVMVVWALEGDAPPDNSSSSTLRSLTSATATRTGVITSTGTVATTTLGSSTGDASTPSGTGNAVKRQDLDGTGPRYAAAKLSCLSANKAVEGKPEAGIPVIEKNSAVGKFASMPSFSLLAMSGLAAAFALI</sequence>
<reference evidence="3" key="1">
    <citation type="journal article" date="2023" name="Mol. Phylogenet. Evol.">
        <title>Genome-scale phylogeny and comparative genomics of the fungal order Sordariales.</title>
        <authorList>
            <person name="Hensen N."/>
            <person name="Bonometti L."/>
            <person name="Westerberg I."/>
            <person name="Brannstrom I.O."/>
            <person name="Guillou S."/>
            <person name="Cros-Aarteil S."/>
            <person name="Calhoun S."/>
            <person name="Haridas S."/>
            <person name="Kuo A."/>
            <person name="Mondo S."/>
            <person name="Pangilinan J."/>
            <person name="Riley R."/>
            <person name="LaButti K."/>
            <person name="Andreopoulos B."/>
            <person name="Lipzen A."/>
            <person name="Chen C."/>
            <person name="Yan M."/>
            <person name="Daum C."/>
            <person name="Ng V."/>
            <person name="Clum A."/>
            <person name="Steindorff A."/>
            <person name="Ohm R.A."/>
            <person name="Martin F."/>
            <person name="Silar P."/>
            <person name="Natvig D.O."/>
            <person name="Lalanne C."/>
            <person name="Gautier V."/>
            <person name="Ament-Velasquez S.L."/>
            <person name="Kruys A."/>
            <person name="Hutchinson M.I."/>
            <person name="Powell A.J."/>
            <person name="Barry K."/>
            <person name="Miller A.N."/>
            <person name="Grigoriev I.V."/>
            <person name="Debuchy R."/>
            <person name="Gladieux P."/>
            <person name="Hiltunen Thoren M."/>
            <person name="Johannesson H."/>
        </authorList>
    </citation>
    <scope>NUCLEOTIDE SEQUENCE</scope>
    <source>
        <strain evidence="3">PSN293</strain>
    </source>
</reference>
<dbReference type="Proteomes" id="UP001301769">
    <property type="component" value="Unassembled WGS sequence"/>
</dbReference>
<proteinExistence type="predicted"/>
<accession>A0AAN6Y4V3</accession>
<feature type="region of interest" description="Disordered" evidence="1">
    <location>
        <begin position="319"/>
        <end position="342"/>
    </location>
</feature>
<comment type="caution">
    <text evidence="3">The sequence shown here is derived from an EMBL/GenBank/DDBJ whole genome shotgun (WGS) entry which is preliminary data.</text>
</comment>
<protein>
    <submittedName>
        <fullName evidence="3">Uncharacterized protein</fullName>
    </submittedName>
</protein>
<name>A0AAN6Y4V3_9PEZI</name>
<keyword evidence="4" id="KW-1185">Reference proteome</keyword>
<evidence type="ECO:0000313" key="3">
    <source>
        <dbReference type="EMBL" id="KAK4212703.1"/>
    </source>
</evidence>
<keyword evidence="2" id="KW-0732">Signal</keyword>
<feature type="chain" id="PRO_5042964532" evidence="2">
    <location>
        <begin position="20"/>
        <end position="404"/>
    </location>
</feature>
<evidence type="ECO:0000256" key="2">
    <source>
        <dbReference type="SAM" id="SignalP"/>
    </source>
</evidence>
<evidence type="ECO:0000256" key="1">
    <source>
        <dbReference type="SAM" id="MobiDB-lite"/>
    </source>
</evidence>
<gene>
    <name evidence="3" type="ORF">QBC37DRAFT_187193</name>
</gene>
<reference evidence="3" key="2">
    <citation type="submission" date="2023-05" db="EMBL/GenBank/DDBJ databases">
        <authorList>
            <consortium name="Lawrence Berkeley National Laboratory"/>
            <person name="Steindorff A."/>
            <person name="Hensen N."/>
            <person name="Bonometti L."/>
            <person name="Westerberg I."/>
            <person name="Brannstrom I.O."/>
            <person name="Guillou S."/>
            <person name="Cros-Aarteil S."/>
            <person name="Calhoun S."/>
            <person name="Haridas S."/>
            <person name="Kuo A."/>
            <person name="Mondo S."/>
            <person name="Pangilinan J."/>
            <person name="Riley R."/>
            <person name="Labutti K."/>
            <person name="Andreopoulos B."/>
            <person name="Lipzen A."/>
            <person name="Chen C."/>
            <person name="Yanf M."/>
            <person name="Daum C."/>
            <person name="Ng V."/>
            <person name="Clum A."/>
            <person name="Ohm R."/>
            <person name="Martin F."/>
            <person name="Silar P."/>
            <person name="Natvig D."/>
            <person name="Lalanne C."/>
            <person name="Gautier V."/>
            <person name="Ament-Velasquez S.L."/>
            <person name="Kruys A."/>
            <person name="Hutchinson M.I."/>
            <person name="Powell A.J."/>
            <person name="Barry K."/>
            <person name="Miller A.N."/>
            <person name="Grigoriev I.V."/>
            <person name="Debuchy R."/>
            <person name="Gladieux P."/>
            <person name="Thoren M.H."/>
            <person name="Johannesson H."/>
        </authorList>
    </citation>
    <scope>NUCLEOTIDE SEQUENCE</scope>
    <source>
        <strain evidence="3">PSN293</strain>
    </source>
</reference>
<feature type="signal peptide" evidence="2">
    <location>
        <begin position="1"/>
        <end position="19"/>
    </location>
</feature>
<dbReference type="EMBL" id="MU858122">
    <property type="protein sequence ID" value="KAK4212703.1"/>
    <property type="molecule type" value="Genomic_DNA"/>
</dbReference>
<organism evidence="3 4">
    <name type="scientific">Rhypophila decipiens</name>
    <dbReference type="NCBI Taxonomy" id="261697"/>
    <lineage>
        <taxon>Eukaryota</taxon>
        <taxon>Fungi</taxon>
        <taxon>Dikarya</taxon>
        <taxon>Ascomycota</taxon>
        <taxon>Pezizomycotina</taxon>
        <taxon>Sordariomycetes</taxon>
        <taxon>Sordariomycetidae</taxon>
        <taxon>Sordariales</taxon>
        <taxon>Naviculisporaceae</taxon>
        <taxon>Rhypophila</taxon>
    </lineage>
</organism>